<protein>
    <submittedName>
        <fullName evidence="2">Uncharacterized protein</fullName>
    </submittedName>
</protein>
<dbReference type="RefSeq" id="WP_198060422.1">
    <property type="nucleotide sequence ID" value="NZ_CP065856.1"/>
</dbReference>
<gene>
    <name evidence="2" type="ORF">I7X12_12565</name>
</gene>
<dbReference type="EMBL" id="CP065856">
    <property type="protein sequence ID" value="QPV61592.1"/>
    <property type="molecule type" value="Genomic_DNA"/>
</dbReference>
<dbReference type="GeneID" id="60589340"/>
<dbReference type="Proteomes" id="UP000595001">
    <property type="component" value="Chromosome"/>
</dbReference>
<evidence type="ECO:0000256" key="1">
    <source>
        <dbReference type="SAM" id="MobiDB-lite"/>
    </source>
</evidence>
<name>A0A7T3FVS1_9EURY</name>
<feature type="region of interest" description="Disordered" evidence="1">
    <location>
        <begin position="122"/>
        <end position="141"/>
    </location>
</feature>
<organism evidence="2 3">
    <name type="scientific">Halosimplex litoreum</name>
    <dbReference type="NCBI Taxonomy" id="1198301"/>
    <lineage>
        <taxon>Archaea</taxon>
        <taxon>Methanobacteriati</taxon>
        <taxon>Methanobacteriota</taxon>
        <taxon>Stenosarchaea group</taxon>
        <taxon>Halobacteria</taxon>
        <taxon>Halobacteriales</taxon>
        <taxon>Haloarculaceae</taxon>
        <taxon>Halosimplex</taxon>
    </lineage>
</organism>
<sequence length="322" mass="36548">MGTKDYDYIEYDERLFRQRFMMPIDEMGATERLESMLDTISDVFTTFKHVVRPTEVTVQVTGRDDSAVHERTLTDTERVSFRSVSNAINEMAEQVESPLPGIEISSGIRTALSDGIHHLGGNKPLSRVERSATDSSDVSSPLQITTGYRDYTMPCLTESVTLVGHSDHWLDGDEDRFYLPEATPLAKLDQSRLAAALSTLYDTLNPVEIAFDVFENTEGWHTPSQTVPAYESLLIRHAIEWVLENFEQRRLDENTVELEFTGGKIHPLIYSPDKKVETFLRKAFPQDRYSEGATATVHYPADEAIFVKDEEGKWDIRSQSDL</sequence>
<proteinExistence type="predicted"/>
<accession>A0A7T3FVS1</accession>
<reference evidence="2 3" key="1">
    <citation type="submission" date="2020-12" db="EMBL/GenBank/DDBJ databases">
        <title>Halosimplex halophilum sp. nov. and Halosimplex salinum sp. nov., two new members of the genus Halosimplex.</title>
        <authorList>
            <person name="Cui H.L."/>
        </authorList>
    </citation>
    <scope>NUCLEOTIDE SEQUENCE [LARGE SCALE GENOMIC DNA]</scope>
    <source>
        <strain evidence="2 3">YGH94</strain>
    </source>
</reference>
<keyword evidence="3" id="KW-1185">Reference proteome</keyword>
<evidence type="ECO:0000313" key="2">
    <source>
        <dbReference type="EMBL" id="QPV61592.1"/>
    </source>
</evidence>
<evidence type="ECO:0000313" key="3">
    <source>
        <dbReference type="Proteomes" id="UP000595001"/>
    </source>
</evidence>
<dbReference type="AlphaFoldDB" id="A0A7T3FVS1"/>
<dbReference type="KEGG" id="hlt:I7X12_12565"/>
<dbReference type="OrthoDB" id="241170at2157"/>